<dbReference type="Proteomes" id="UP001302367">
    <property type="component" value="Chromosome 9"/>
</dbReference>
<organism evidence="2 3">
    <name type="scientific">Cercospora beticola</name>
    <name type="common">Sugarbeet leaf spot fungus</name>
    <dbReference type="NCBI Taxonomy" id="122368"/>
    <lineage>
        <taxon>Eukaryota</taxon>
        <taxon>Fungi</taxon>
        <taxon>Dikarya</taxon>
        <taxon>Ascomycota</taxon>
        <taxon>Pezizomycotina</taxon>
        <taxon>Dothideomycetes</taxon>
        <taxon>Dothideomycetidae</taxon>
        <taxon>Mycosphaerellales</taxon>
        <taxon>Mycosphaerellaceae</taxon>
        <taxon>Cercospora</taxon>
    </lineage>
</organism>
<feature type="compositionally biased region" description="Pro residues" evidence="1">
    <location>
        <begin position="67"/>
        <end position="77"/>
    </location>
</feature>
<feature type="compositionally biased region" description="Polar residues" evidence="1">
    <location>
        <begin position="78"/>
        <end position="88"/>
    </location>
</feature>
<accession>A0ABZ0P751</accession>
<evidence type="ECO:0000313" key="2">
    <source>
        <dbReference type="EMBL" id="WPB07722.1"/>
    </source>
</evidence>
<protein>
    <submittedName>
        <fullName evidence="2">Uncharacterized protein</fullName>
    </submittedName>
</protein>
<feature type="region of interest" description="Disordered" evidence="1">
    <location>
        <begin position="1"/>
        <end position="36"/>
    </location>
</feature>
<feature type="region of interest" description="Disordered" evidence="1">
    <location>
        <begin position="49"/>
        <end position="88"/>
    </location>
</feature>
<evidence type="ECO:0000256" key="1">
    <source>
        <dbReference type="SAM" id="MobiDB-lite"/>
    </source>
</evidence>
<keyword evidence="3" id="KW-1185">Reference proteome</keyword>
<proteinExistence type="predicted"/>
<dbReference type="EMBL" id="CP134192">
    <property type="protein sequence ID" value="WPB07722.1"/>
    <property type="molecule type" value="Genomic_DNA"/>
</dbReference>
<reference evidence="2 3" key="1">
    <citation type="submission" date="2023-09" db="EMBL/GenBank/DDBJ databases">
        <title>Complete-Gapless Cercospora beticola genome.</title>
        <authorList>
            <person name="Wyatt N.A."/>
            <person name="Spanner R.E."/>
            <person name="Bolton M.D."/>
        </authorList>
    </citation>
    <scope>NUCLEOTIDE SEQUENCE [LARGE SCALE GENOMIC DNA]</scope>
    <source>
        <strain evidence="2">Cb09-40</strain>
    </source>
</reference>
<gene>
    <name evidence="2" type="ORF">RHO25_012384</name>
</gene>
<dbReference type="GeneID" id="90644845"/>
<evidence type="ECO:0000313" key="3">
    <source>
        <dbReference type="Proteomes" id="UP001302367"/>
    </source>
</evidence>
<feature type="compositionally biased region" description="Basic residues" evidence="1">
    <location>
        <begin position="1"/>
        <end position="13"/>
    </location>
</feature>
<sequence length="284" mass="30699">MRLQHKRCRRTSRRSAETSTSIGPSQGLRLLTARPHSTSIRRSLVISMAKQPEASHSAALSSDKIKPPPATFRPQPHPRTSSLQPTANLTAKEDVTSASQLAITNLEKPARPQRRPSFDRSNLNAFLLSQIAHDTGWISTKREPRAMRNTTVNNKPTALFVDDSTLGTSTSAANCADGSLSTRASFARQGVHLFFKSTFAVSVVLLVPRTGYIFADGRSAVLSMPTVVGAPSSFARLGRATATFHVVWSSFVLPDAPATPSRMDGLPQISFTDDACWCANPNSA</sequence>
<dbReference type="RefSeq" id="XP_065459613.1">
    <property type="nucleotide sequence ID" value="XM_065603541.1"/>
</dbReference>
<name>A0ABZ0P751_CERBT</name>